<dbReference type="AlphaFoldDB" id="A0A831R298"/>
<dbReference type="EMBL" id="DRGY01000004">
    <property type="protein sequence ID" value="HEA50815.1"/>
    <property type="molecule type" value="Genomic_DNA"/>
</dbReference>
<sequence>MWAKLLFYRFLDDALALEESVMMKRSDFRNRVAVYQVTVLGRPWLSAMDPKIQDLNNLDKDNCVFNQYFSI</sequence>
<organism evidence="1">
    <name type="scientific">Marinobacter antarcticus</name>
    <dbReference type="NCBI Taxonomy" id="564117"/>
    <lineage>
        <taxon>Bacteria</taxon>
        <taxon>Pseudomonadati</taxon>
        <taxon>Pseudomonadota</taxon>
        <taxon>Gammaproteobacteria</taxon>
        <taxon>Pseudomonadales</taxon>
        <taxon>Marinobacteraceae</taxon>
        <taxon>Marinobacter</taxon>
    </lineage>
</organism>
<reference evidence="1" key="1">
    <citation type="journal article" date="2020" name="mSystems">
        <title>Genome- and Community-Level Interaction Insights into Carbon Utilization and Element Cycling Functions of Hydrothermarchaeota in Hydrothermal Sediment.</title>
        <authorList>
            <person name="Zhou Z."/>
            <person name="Liu Y."/>
            <person name="Xu W."/>
            <person name="Pan J."/>
            <person name="Luo Z.H."/>
            <person name="Li M."/>
        </authorList>
    </citation>
    <scope>NUCLEOTIDE SEQUENCE [LARGE SCALE GENOMIC DNA]</scope>
    <source>
        <strain evidence="1">HyVt-357</strain>
    </source>
</reference>
<dbReference type="Proteomes" id="UP000885748">
    <property type="component" value="Unassembled WGS sequence"/>
</dbReference>
<gene>
    <name evidence="1" type="ORF">ENI00_00555</name>
</gene>
<accession>A0A831R298</accession>
<evidence type="ECO:0000313" key="1">
    <source>
        <dbReference type="EMBL" id="HEA50815.1"/>
    </source>
</evidence>
<protein>
    <submittedName>
        <fullName evidence="1">Uncharacterized protein</fullName>
    </submittedName>
</protein>
<proteinExistence type="predicted"/>
<comment type="caution">
    <text evidence="1">The sequence shown here is derived from an EMBL/GenBank/DDBJ whole genome shotgun (WGS) entry which is preliminary data.</text>
</comment>
<dbReference type="RefSeq" id="WP_304097266.1">
    <property type="nucleotide sequence ID" value="NZ_DRGY01000004.1"/>
</dbReference>
<name>A0A831R298_9GAMM</name>